<name>A0A345M6K2_9CAUD</name>
<dbReference type="KEGG" id="vg:65115142"/>
<dbReference type="RefSeq" id="YP_010097478.1">
    <property type="nucleotide sequence ID" value="NC_055758.1"/>
</dbReference>
<gene>
    <name evidence="2" type="primary">84</name>
    <name evidence="2" type="ORF">SEA_PLEAKLEY_84</name>
</gene>
<protein>
    <submittedName>
        <fullName evidence="2">Uncharacterized protein</fullName>
    </submittedName>
</protein>
<keyword evidence="1" id="KW-0812">Transmembrane</keyword>
<organism evidence="2 3">
    <name type="scientific">Gordonia phage Pleakley</name>
    <dbReference type="NCBI Taxonomy" id="2283246"/>
    <lineage>
        <taxon>Viruses</taxon>
        <taxon>Duplodnaviria</taxon>
        <taxon>Heunggongvirae</taxon>
        <taxon>Uroviricota</taxon>
        <taxon>Caudoviricetes</taxon>
        <taxon>Zierdtviridae</taxon>
        <taxon>Emilbogenvirinae</taxon>
        <taxon>Pleakleyvirus</taxon>
        <taxon>Pleakleyvirus pleakley</taxon>
    </lineage>
</organism>
<dbReference type="GeneID" id="65115142"/>
<keyword evidence="1" id="KW-0472">Membrane</keyword>
<sequence length="53" mass="6054">MVDTVDVKPYTGGMNYTRVQTGHSIVLHLLFGGFLLWIPTVYYAVSPNHFFHL</sequence>
<accession>A0A345M6K2</accession>
<dbReference type="Proteomes" id="UP000260273">
    <property type="component" value="Segment"/>
</dbReference>
<dbReference type="EMBL" id="MH576960">
    <property type="protein sequence ID" value="AXH66123.1"/>
    <property type="molecule type" value="Genomic_DNA"/>
</dbReference>
<keyword evidence="1" id="KW-1133">Transmembrane helix</keyword>
<evidence type="ECO:0000313" key="2">
    <source>
        <dbReference type="EMBL" id="AXH66123.1"/>
    </source>
</evidence>
<proteinExistence type="predicted"/>
<evidence type="ECO:0000313" key="3">
    <source>
        <dbReference type="Proteomes" id="UP000260273"/>
    </source>
</evidence>
<feature type="transmembrane region" description="Helical" evidence="1">
    <location>
        <begin position="25"/>
        <end position="45"/>
    </location>
</feature>
<keyword evidence="3" id="KW-1185">Reference proteome</keyword>
<reference evidence="3" key="1">
    <citation type="submission" date="2018-07" db="EMBL/GenBank/DDBJ databases">
        <authorList>
            <person name="Quirk P.G."/>
            <person name="Krulwich T.A."/>
        </authorList>
    </citation>
    <scope>NUCLEOTIDE SEQUENCE [LARGE SCALE GENOMIC DNA]</scope>
</reference>
<evidence type="ECO:0000256" key="1">
    <source>
        <dbReference type="SAM" id="Phobius"/>
    </source>
</evidence>